<evidence type="ECO:0000259" key="6">
    <source>
        <dbReference type="PROSITE" id="PS50863"/>
    </source>
</evidence>
<dbReference type="SUPFAM" id="SSF101936">
    <property type="entry name" value="DNA-binding pseudobarrel domain"/>
    <property type="match status" value="1"/>
</dbReference>
<evidence type="ECO:0000256" key="2">
    <source>
        <dbReference type="ARBA" id="ARBA00023015"/>
    </source>
</evidence>
<comment type="subcellular location">
    <subcellularLocation>
        <location evidence="1">Nucleus</location>
    </subcellularLocation>
</comment>
<evidence type="ECO:0000256" key="4">
    <source>
        <dbReference type="ARBA" id="ARBA00023163"/>
    </source>
</evidence>
<dbReference type="InterPro" id="IPR015300">
    <property type="entry name" value="DNA-bd_pseudobarrel_sf"/>
</dbReference>
<dbReference type="OrthoDB" id="1666376at2759"/>
<dbReference type="CDD" id="cd10017">
    <property type="entry name" value="B3_DNA"/>
    <property type="match status" value="1"/>
</dbReference>
<proteinExistence type="predicted"/>
<evidence type="ECO:0000313" key="7">
    <source>
        <dbReference type="EMBL" id="KAJ0969492.1"/>
    </source>
</evidence>
<dbReference type="GO" id="GO:0005634">
    <property type="term" value="C:nucleus"/>
    <property type="evidence" value="ECO:0007669"/>
    <property type="project" value="UniProtKB-SubCell"/>
</dbReference>
<feature type="domain" description="TF-B3" evidence="6">
    <location>
        <begin position="6"/>
        <end position="101"/>
    </location>
</feature>
<keyword evidence="4" id="KW-0804">Transcription</keyword>
<evidence type="ECO:0000256" key="3">
    <source>
        <dbReference type="ARBA" id="ARBA00023125"/>
    </source>
</evidence>
<dbReference type="GO" id="GO:0003677">
    <property type="term" value="F:DNA binding"/>
    <property type="evidence" value="ECO:0007669"/>
    <property type="project" value="UniProtKB-KW"/>
</dbReference>
<keyword evidence="5" id="KW-0539">Nucleus</keyword>
<comment type="caution">
    <text evidence="7">The sequence shown here is derived from an EMBL/GenBank/DDBJ whole genome shotgun (WGS) entry which is preliminary data.</text>
</comment>
<dbReference type="AlphaFoldDB" id="A0A9D5CBE4"/>
<sequence length="309" mass="30495">MVFPCHPSFCFHILDAYADCLRVPALFALHIRQVFAGPVNLRGLRGRIWVVILARIEASGEVLFDGGWPEFLTDHMVTNGDFRVFTYLSGVDFKIKALVLRCLTVSVRSRVTRVIRRSGGGGAFAFHLCASFCAGGILADVFRCGAQPFVIKAASVGSSDASDSASGSSGCSSAGSSAISGTASAASRVAGVGFGTTGASSTGFSSVSTLLAVASGACAGGLDDSSDTAGIVGVTGDAAVGSGACGACGACVGSSDDSSGAAGVVGVVGDAAAGSGGFGDSSCNAGGGGVVPANTEDLKDGNAKTQYIV</sequence>
<keyword evidence="2" id="KW-0805">Transcription regulation</keyword>
<evidence type="ECO:0000256" key="5">
    <source>
        <dbReference type="ARBA" id="ARBA00023242"/>
    </source>
</evidence>
<reference evidence="7" key="2">
    <citation type="journal article" date="2022" name="Hortic Res">
        <title>The genome of Dioscorea zingiberensis sheds light on the biosynthesis, origin and evolution of the medicinally important diosgenin saponins.</title>
        <authorList>
            <person name="Li Y."/>
            <person name="Tan C."/>
            <person name="Li Z."/>
            <person name="Guo J."/>
            <person name="Li S."/>
            <person name="Chen X."/>
            <person name="Wang C."/>
            <person name="Dai X."/>
            <person name="Yang H."/>
            <person name="Song W."/>
            <person name="Hou L."/>
            <person name="Xu J."/>
            <person name="Tong Z."/>
            <person name="Xu A."/>
            <person name="Yuan X."/>
            <person name="Wang W."/>
            <person name="Yang Q."/>
            <person name="Chen L."/>
            <person name="Sun Z."/>
            <person name="Wang K."/>
            <person name="Pan B."/>
            <person name="Chen J."/>
            <person name="Bao Y."/>
            <person name="Liu F."/>
            <person name="Qi X."/>
            <person name="Gang D.R."/>
            <person name="Wen J."/>
            <person name="Li J."/>
        </authorList>
    </citation>
    <scope>NUCLEOTIDE SEQUENCE</scope>
    <source>
        <strain evidence="7">Dzin_1.0</strain>
    </source>
</reference>
<dbReference type="InterPro" id="IPR003340">
    <property type="entry name" value="B3_DNA-bd"/>
</dbReference>
<gene>
    <name evidence="7" type="ORF">J5N97_022369</name>
</gene>
<dbReference type="Pfam" id="PF02362">
    <property type="entry name" value="B3"/>
    <property type="match status" value="1"/>
</dbReference>
<name>A0A9D5CBE4_9LILI</name>
<dbReference type="PROSITE" id="PS50863">
    <property type="entry name" value="B3"/>
    <property type="match status" value="1"/>
</dbReference>
<dbReference type="Gene3D" id="2.40.330.10">
    <property type="entry name" value="DNA-binding pseudobarrel domain"/>
    <property type="match status" value="1"/>
</dbReference>
<evidence type="ECO:0000256" key="1">
    <source>
        <dbReference type="ARBA" id="ARBA00004123"/>
    </source>
</evidence>
<accession>A0A9D5CBE4</accession>
<dbReference type="Proteomes" id="UP001085076">
    <property type="component" value="Miscellaneous, Linkage group lg06"/>
</dbReference>
<evidence type="ECO:0000313" key="8">
    <source>
        <dbReference type="Proteomes" id="UP001085076"/>
    </source>
</evidence>
<dbReference type="EMBL" id="JAGGNH010000006">
    <property type="protein sequence ID" value="KAJ0969492.1"/>
    <property type="molecule type" value="Genomic_DNA"/>
</dbReference>
<protein>
    <recommendedName>
        <fullName evidence="6">TF-B3 domain-containing protein</fullName>
    </recommendedName>
</protein>
<keyword evidence="8" id="KW-1185">Reference proteome</keyword>
<keyword evidence="3" id="KW-0238">DNA-binding</keyword>
<organism evidence="7 8">
    <name type="scientific">Dioscorea zingiberensis</name>
    <dbReference type="NCBI Taxonomy" id="325984"/>
    <lineage>
        <taxon>Eukaryota</taxon>
        <taxon>Viridiplantae</taxon>
        <taxon>Streptophyta</taxon>
        <taxon>Embryophyta</taxon>
        <taxon>Tracheophyta</taxon>
        <taxon>Spermatophyta</taxon>
        <taxon>Magnoliopsida</taxon>
        <taxon>Liliopsida</taxon>
        <taxon>Dioscoreales</taxon>
        <taxon>Dioscoreaceae</taxon>
        <taxon>Dioscorea</taxon>
    </lineage>
</organism>
<reference evidence="7" key="1">
    <citation type="submission" date="2021-03" db="EMBL/GenBank/DDBJ databases">
        <authorList>
            <person name="Li Z."/>
            <person name="Yang C."/>
        </authorList>
    </citation>
    <scope>NUCLEOTIDE SEQUENCE</scope>
    <source>
        <strain evidence="7">Dzin_1.0</strain>
        <tissue evidence="7">Leaf</tissue>
    </source>
</reference>